<dbReference type="CDD" id="cd01745">
    <property type="entry name" value="GATase1_2"/>
    <property type="match status" value="1"/>
</dbReference>
<evidence type="ECO:0000313" key="1">
    <source>
        <dbReference type="EMBL" id="GAA3693542.1"/>
    </source>
</evidence>
<protein>
    <submittedName>
        <fullName evidence="1">Gamma-glutamyl-gamma-aminobutyrate hydrolase family protein</fullName>
    </submittedName>
</protein>
<dbReference type="Gene3D" id="3.40.50.880">
    <property type="match status" value="1"/>
</dbReference>
<comment type="caution">
    <text evidence="1">The sequence shown here is derived from an EMBL/GenBank/DDBJ whole genome shotgun (WGS) entry which is preliminary data.</text>
</comment>
<dbReference type="Proteomes" id="UP001500051">
    <property type="component" value="Unassembled WGS sequence"/>
</dbReference>
<reference evidence="2" key="1">
    <citation type="journal article" date="2019" name="Int. J. Syst. Evol. Microbiol.">
        <title>The Global Catalogue of Microorganisms (GCM) 10K type strain sequencing project: providing services to taxonomists for standard genome sequencing and annotation.</title>
        <authorList>
            <consortium name="The Broad Institute Genomics Platform"/>
            <consortium name="The Broad Institute Genome Sequencing Center for Infectious Disease"/>
            <person name="Wu L."/>
            <person name="Ma J."/>
        </authorList>
    </citation>
    <scope>NUCLEOTIDE SEQUENCE [LARGE SCALE GENOMIC DNA]</scope>
    <source>
        <strain evidence="2">JCM 16548</strain>
    </source>
</reference>
<dbReference type="GO" id="GO:0016787">
    <property type="term" value="F:hydrolase activity"/>
    <property type="evidence" value="ECO:0007669"/>
    <property type="project" value="UniProtKB-KW"/>
</dbReference>
<keyword evidence="1" id="KW-0378">Hydrolase</keyword>
<dbReference type="InterPro" id="IPR044668">
    <property type="entry name" value="PuuD-like"/>
</dbReference>
<dbReference type="SUPFAM" id="SSF52317">
    <property type="entry name" value="Class I glutamine amidotransferase-like"/>
    <property type="match status" value="1"/>
</dbReference>
<gene>
    <name evidence="1" type="ORF">GCM10022204_06520</name>
</gene>
<evidence type="ECO:0000313" key="2">
    <source>
        <dbReference type="Proteomes" id="UP001500051"/>
    </source>
</evidence>
<accession>A0ABP7CRC4</accession>
<dbReference type="InterPro" id="IPR011697">
    <property type="entry name" value="Peptidase_C26"/>
</dbReference>
<name>A0ABP7CRC4_9ACTN</name>
<proteinExistence type="predicted"/>
<dbReference type="PANTHER" id="PTHR43235:SF1">
    <property type="entry name" value="GLUTAMINE AMIDOTRANSFERASE PB2B2.05-RELATED"/>
    <property type="match status" value="1"/>
</dbReference>
<dbReference type="Pfam" id="PF07722">
    <property type="entry name" value="Peptidase_C26"/>
    <property type="match status" value="1"/>
</dbReference>
<dbReference type="PANTHER" id="PTHR43235">
    <property type="entry name" value="GLUTAMINE AMIDOTRANSFERASE PB2B2.05-RELATED"/>
    <property type="match status" value="1"/>
</dbReference>
<keyword evidence="2" id="KW-1185">Reference proteome</keyword>
<dbReference type="PROSITE" id="PS51273">
    <property type="entry name" value="GATASE_TYPE_1"/>
    <property type="match status" value="1"/>
</dbReference>
<organism evidence="1 2">
    <name type="scientific">Microlunatus aurantiacus</name>
    <dbReference type="NCBI Taxonomy" id="446786"/>
    <lineage>
        <taxon>Bacteria</taxon>
        <taxon>Bacillati</taxon>
        <taxon>Actinomycetota</taxon>
        <taxon>Actinomycetes</taxon>
        <taxon>Propionibacteriales</taxon>
        <taxon>Propionibacteriaceae</taxon>
        <taxon>Microlunatus</taxon>
    </lineage>
</organism>
<dbReference type="InterPro" id="IPR029062">
    <property type="entry name" value="Class_I_gatase-like"/>
</dbReference>
<dbReference type="EMBL" id="BAAAYX010000002">
    <property type="protein sequence ID" value="GAA3693542.1"/>
    <property type="molecule type" value="Genomic_DNA"/>
</dbReference>
<sequence>MTGNPAHPARPLIGITTYREQTRFGAWNSSADVLHATYARSVEAAGGVAVLLPPQNLGAVEVMARLDALILTGGADVDPARYGAAPHPRTQSPRHDRDAWEWSLLDAAEAAGRPVLGICRGLQLMAVRGGGTLEQHLPDVVGHSEHAPAPGAFGWTPIRTEAASLVRRLIGEETQVNCAHHQSVALHPGFEVSARAADGTIEAIEDPDRPFWLAVQWHPEYGDDYGLFRGLVAAAAGGSAASSAR</sequence>
<dbReference type="RefSeq" id="WP_344810832.1">
    <property type="nucleotide sequence ID" value="NZ_BAAAYX010000002.1"/>
</dbReference>